<organism evidence="2 3">
    <name type="scientific">Luteimonas cucumeris</name>
    <dbReference type="NCBI Taxonomy" id="985012"/>
    <lineage>
        <taxon>Bacteria</taxon>
        <taxon>Pseudomonadati</taxon>
        <taxon>Pseudomonadota</taxon>
        <taxon>Gammaproteobacteria</taxon>
        <taxon>Lysobacterales</taxon>
        <taxon>Lysobacteraceae</taxon>
        <taxon>Luteimonas</taxon>
    </lineage>
</organism>
<keyword evidence="1" id="KW-1133">Transmembrane helix</keyword>
<keyword evidence="3" id="KW-1185">Reference proteome</keyword>
<gene>
    <name evidence="2" type="ORF">IP90_01761</name>
</gene>
<keyword evidence="1" id="KW-0812">Transmembrane</keyword>
<feature type="transmembrane region" description="Helical" evidence="1">
    <location>
        <begin position="102"/>
        <end position="122"/>
    </location>
</feature>
<proteinExistence type="predicted"/>
<accession>A0A562L5F9</accession>
<dbReference type="OrthoDB" id="118190at2"/>
<dbReference type="EMBL" id="VLKN01000004">
    <property type="protein sequence ID" value="TWI02664.1"/>
    <property type="molecule type" value="Genomic_DNA"/>
</dbReference>
<evidence type="ECO:0000256" key="1">
    <source>
        <dbReference type="SAM" id="Phobius"/>
    </source>
</evidence>
<feature type="transmembrane region" description="Helical" evidence="1">
    <location>
        <begin position="17"/>
        <end position="38"/>
    </location>
</feature>
<name>A0A562L5F9_9GAMM</name>
<evidence type="ECO:0008006" key="4">
    <source>
        <dbReference type="Google" id="ProtNLM"/>
    </source>
</evidence>
<feature type="transmembrane region" description="Helical" evidence="1">
    <location>
        <begin position="68"/>
        <end position="90"/>
    </location>
</feature>
<comment type="caution">
    <text evidence="2">The sequence shown here is derived from an EMBL/GenBank/DDBJ whole genome shotgun (WGS) entry which is preliminary data.</text>
</comment>
<protein>
    <recommendedName>
        <fullName evidence="4">DUF1440 domain-containing protein</fullName>
    </recommendedName>
</protein>
<dbReference type="AlphaFoldDB" id="A0A562L5F9"/>
<sequence length="163" mass="17416">MPANTLPRTGLPGPTSWLLLGGTTLGSLDILFAFAFWAPQGVTLTRILQSIAAGLLGRPSYEGGIATAWLGAGLHYFIATMMVLACYLVARRFPGLLRRPLVFGPLYGLLLYGVMNFIVLPLSAAGTPDFANAAWVTSSIAMHAVFGWICFVFARRALAASRP</sequence>
<feature type="transmembrane region" description="Helical" evidence="1">
    <location>
        <begin position="134"/>
        <end position="154"/>
    </location>
</feature>
<reference evidence="2 3" key="1">
    <citation type="journal article" date="2015" name="Stand. Genomic Sci.">
        <title>Genomic Encyclopedia of Bacterial and Archaeal Type Strains, Phase III: the genomes of soil and plant-associated and newly described type strains.</title>
        <authorList>
            <person name="Whitman W.B."/>
            <person name="Woyke T."/>
            <person name="Klenk H.P."/>
            <person name="Zhou Y."/>
            <person name="Lilburn T.G."/>
            <person name="Beck B.J."/>
            <person name="De Vos P."/>
            <person name="Vandamme P."/>
            <person name="Eisen J.A."/>
            <person name="Garrity G."/>
            <person name="Hugenholtz P."/>
            <person name="Kyrpides N.C."/>
        </authorList>
    </citation>
    <scope>NUCLEOTIDE SEQUENCE [LARGE SCALE GENOMIC DNA]</scope>
    <source>
        <strain evidence="2 3">CGMCC 1.10821</strain>
    </source>
</reference>
<dbReference type="Proteomes" id="UP000315167">
    <property type="component" value="Unassembled WGS sequence"/>
</dbReference>
<dbReference type="RefSeq" id="WP_144899271.1">
    <property type="nucleotide sequence ID" value="NZ_VLKN01000004.1"/>
</dbReference>
<keyword evidence="1" id="KW-0472">Membrane</keyword>
<evidence type="ECO:0000313" key="3">
    <source>
        <dbReference type="Proteomes" id="UP000315167"/>
    </source>
</evidence>
<evidence type="ECO:0000313" key="2">
    <source>
        <dbReference type="EMBL" id="TWI02664.1"/>
    </source>
</evidence>